<sequence length="155" mass="18396">MHPNKQLIHKFYTAFQNGDALSMKQCYHPDIEFRDPAFGLLKKEQVNMMWKMLLERAKGNIKIEYSNVKANDTSGIAQWVAHYTFSQTNKKVVNHIAAEFEFKDGLIYKHNDNFNVWKWSQQALGWKGYLFGWTGFFQQKIQEKALYSLKKYCER</sequence>
<proteinExistence type="predicted"/>
<dbReference type="Proteomes" id="UP000093807">
    <property type="component" value="Unassembled WGS sequence"/>
</dbReference>
<dbReference type="InterPro" id="IPR032710">
    <property type="entry name" value="NTF2-like_dom_sf"/>
</dbReference>
<comment type="caution">
    <text evidence="2">The sequence shown here is derived from an EMBL/GenBank/DDBJ whole genome shotgun (WGS) entry which is preliminary data.</text>
</comment>
<dbReference type="AlphaFoldDB" id="A0A199XUI0"/>
<dbReference type="PATRIC" id="fig|29536.5.peg.954"/>
<name>A0A199XUI0_9FLAO</name>
<protein>
    <submittedName>
        <fullName evidence="2">SnoaL-like domain protein</fullName>
    </submittedName>
</protein>
<evidence type="ECO:0000313" key="3">
    <source>
        <dbReference type="Proteomes" id="UP000093807"/>
    </source>
</evidence>
<feature type="domain" description="SnoaL-like" evidence="1">
    <location>
        <begin position="9"/>
        <end position="110"/>
    </location>
</feature>
<keyword evidence="3" id="KW-1185">Reference proteome</keyword>
<dbReference type="OrthoDB" id="391735at2"/>
<organism evidence="2 3">
    <name type="scientific">Flavobacterium succinicans</name>
    <dbReference type="NCBI Taxonomy" id="29536"/>
    <lineage>
        <taxon>Bacteria</taxon>
        <taxon>Pseudomonadati</taxon>
        <taxon>Bacteroidota</taxon>
        <taxon>Flavobacteriia</taxon>
        <taxon>Flavobacteriales</taxon>
        <taxon>Flavobacteriaceae</taxon>
        <taxon>Flavobacterium</taxon>
    </lineage>
</organism>
<dbReference type="EMBL" id="JMTM01000017">
    <property type="protein sequence ID" value="OAZ05077.1"/>
    <property type="molecule type" value="Genomic_DNA"/>
</dbReference>
<evidence type="ECO:0000259" key="1">
    <source>
        <dbReference type="Pfam" id="PF12680"/>
    </source>
</evidence>
<dbReference type="SUPFAM" id="SSF54427">
    <property type="entry name" value="NTF2-like"/>
    <property type="match status" value="1"/>
</dbReference>
<reference evidence="2 3" key="1">
    <citation type="submission" date="2016-06" db="EMBL/GenBank/DDBJ databases">
        <title>Draft genome sequence of Flavobacterium succinicans strain DD5b.</title>
        <authorList>
            <person name="Poehlein A."/>
            <person name="Daniel R."/>
            <person name="Simeonova D.D."/>
        </authorList>
    </citation>
    <scope>NUCLEOTIDE SEQUENCE [LARGE SCALE GENOMIC DNA]</scope>
    <source>
        <strain evidence="2 3">DD5b</strain>
    </source>
</reference>
<dbReference type="Gene3D" id="3.10.450.50">
    <property type="match status" value="1"/>
</dbReference>
<gene>
    <name evidence="2" type="ORF">FLB_09280</name>
</gene>
<dbReference type="RefSeq" id="WP_064714767.1">
    <property type="nucleotide sequence ID" value="NZ_JMTM01000017.1"/>
</dbReference>
<dbReference type="Pfam" id="PF12680">
    <property type="entry name" value="SnoaL_2"/>
    <property type="match status" value="1"/>
</dbReference>
<dbReference type="InterPro" id="IPR037401">
    <property type="entry name" value="SnoaL-like"/>
</dbReference>
<evidence type="ECO:0000313" key="2">
    <source>
        <dbReference type="EMBL" id="OAZ05077.1"/>
    </source>
</evidence>
<accession>A0A199XUI0</accession>